<dbReference type="Proteomes" id="UP000789901">
    <property type="component" value="Unassembled WGS sequence"/>
</dbReference>
<organism evidence="1 2">
    <name type="scientific">Gigaspora margarita</name>
    <dbReference type="NCBI Taxonomy" id="4874"/>
    <lineage>
        <taxon>Eukaryota</taxon>
        <taxon>Fungi</taxon>
        <taxon>Fungi incertae sedis</taxon>
        <taxon>Mucoromycota</taxon>
        <taxon>Glomeromycotina</taxon>
        <taxon>Glomeromycetes</taxon>
        <taxon>Diversisporales</taxon>
        <taxon>Gigasporaceae</taxon>
        <taxon>Gigaspora</taxon>
    </lineage>
</organism>
<feature type="non-terminal residue" evidence="1">
    <location>
        <position position="1"/>
    </location>
</feature>
<gene>
    <name evidence="1" type="ORF">GMARGA_LOCUS38615</name>
</gene>
<dbReference type="EMBL" id="CAJVQB010087200">
    <property type="protein sequence ID" value="CAG8847330.1"/>
    <property type="molecule type" value="Genomic_DNA"/>
</dbReference>
<evidence type="ECO:0000313" key="2">
    <source>
        <dbReference type="Proteomes" id="UP000789901"/>
    </source>
</evidence>
<protein>
    <submittedName>
        <fullName evidence="1">19534_t:CDS:1</fullName>
    </submittedName>
</protein>
<evidence type="ECO:0000313" key="1">
    <source>
        <dbReference type="EMBL" id="CAG8847330.1"/>
    </source>
</evidence>
<proteinExistence type="predicted"/>
<name>A0ABN7X6T1_GIGMA</name>
<keyword evidence="2" id="KW-1185">Reference proteome</keyword>
<reference evidence="1 2" key="1">
    <citation type="submission" date="2021-06" db="EMBL/GenBank/DDBJ databases">
        <authorList>
            <person name="Kallberg Y."/>
            <person name="Tangrot J."/>
            <person name="Rosling A."/>
        </authorList>
    </citation>
    <scope>NUCLEOTIDE SEQUENCE [LARGE SCALE GENOMIC DNA]</scope>
    <source>
        <strain evidence="1 2">120-4 pot B 10/14</strain>
    </source>
</reference>
<accession>A0ABN7X6T1</accession>
<sequence length="46" mass="5359">QFFSKDKISNEFGLENIQESVNDLYENTNSISIRQLNLQVSIKIQI</sequence>
<comment type="caution">
    <text evidence="1">The sequence shown here is derived from an EMBL/GenBank/DDBJ whole genome shotgun (WGS) entry which is preliminary data.</text>
</comment>